<organism evidence="1 2">
    <name type="scientific">Cohnella zeiphila</name>
    <dbReference type="NCBI Taxonomy" id="2761120"/>
    <lineage>
        <taxon>Bacteria</taxon>
        <taxon>Bacillati</taxon>
        <taxon>Bacillota</taxon>
        <taxon>Bacilli</taxon>
        <taxon>Bacillales</taxon>
        <taxon>Paenibacillaceae</taxon>
        <taxon>Cohnella</taxon>
    </lineage>
</organism>
<dbReference type="Proteomes" id="UP000564644">
    <property type="component" value="Unassembled WGS sequence"/>
</dbReference>
<accession>A0A7X0SGT2</accession>
<proteinExistence type="predicted"/>
<dbReference type="InterPro" id="IPR022476">
    <property type="entry name" value="Spore_YabP/YqfC"/>
</dbReference>
<dbReference type="Pfam" id="PF07873">
    <property type="entry name" value="YabP"/>
    <property type="match status" value="1"/>
</dbReference>
<gene>
    <name evidence="1" type="primary">yqfC</name>
    <name evidence="1" type="ORF">H7C18_02220</name>
</gene>
<protein>
    <submittedName>
        <fullName evidence="1">Sporulation protein YqfC</fullName>
    </submittedName>
</protein>
<dbReference type="RefSeq" id="WP_185127375.1">
    <property type="nucleotide sequence ID" value="NZ_JACJVO010000002.1"/>
</dbReference>
<name>A0A7X0SGT2_9BACL</name>
<reference evidence="1 2" key="1">
    <citation type="submission" date="2020-08" db="EMBL/GenBank/DDBJ databases">
        <title>Cohnella phylogeny.</title>
        <authorList>
            <person name="Dunlap C."/>
        </authorList>
    </citation>
    <scope>NUCLEOTIDE SEQUENCE [LARGE SCALE GENOMIC DNA]</scope>
    <source>
        <strain evidence="1 2">CBP 2801</strain>
    </source>
</reference>
<comment type="caution">
    <text evidence="1">The sequence shown here is derived from an EMBL/GenBank/DDBJ whole genome shotgun (WGS) entry which is preliminary data.</text>
</comment>
<sequence length="98" mass="10904">MPRLVRKLRNWTARVLDLPQDVVLDLPRVTLIGGIQLTVENHRGVLHFASDSLRLAMEKGELEVTGRDLTIRNIGPEEVLVEGRITGVLLSKEAFPPG</sequence>
<dbReference type="InterPro" id="IPR022477">
    <property type="entry name" value="Spore_YqfC"/>
</dbReference>
<dbReference type="NCBIfam" id="TIGR02856">
    <property type="entry name" value="spore_yqfC"/>
    <property type="match status" value="1"/>
</dbReference>
<evidence type="ECO:0000313" key="2">
    <source>
        <dbReference type="Proteomes" id="UP000564644"/>
    </source>
</evidence>
<keyword evidence="2" id="KW-1185">Reference proteome</keyword>
<evidence type="ECO:0000313" key="1">
    <source>
        <dbReference type="EMBL" id="MBB6729710.1"/>
    </source>
</evidence>
<dbReference type="EMBL" id="JACJVO010000002">
    <property type="protein sequence ID" value="MBB6729710.1"/>
    <property type="molecule type" value="Genomic_DNA"/>
</dbReference>
<dbReference type="AlphaFoldDB" id="A0A7X0SGT2"/>